<dbReference type="Pfam" id="PF02013">
    <property type="entry name" value="CBM_10"/>
    <property type="match status" value="1"/>
</dbReference>
<dbReference type="InterPro" id="IPR002883">
    <property type="entry name" value="CBM10/Dockerin_dom"/>
</dbReference>
<dbReference type="STRING" id="1754190.A0A1Y2A5B8"/>
<keyword evidence="5 7" id="KW-0378">Hydrolase</keyword>
<evidence type="ECO:0000256" key="8">
    <source>
        <dbReference type="SAM" id="SignalP"/>
    </source>
</evidence>
<keyword evidence="3 8" id="KW-0732">Signal</keyword>
<evidence type="ECO:0000256" key="6">
    <source>
        <dbReference type="ARBA" id="ARBA00022825"/>
    </source>
</evidence>
<gene>
    <name evidence="10" type="ORF">LY90DRAFT_677307</name>
</gene>
<proteinExistence type="inferred from homology"/>
<evidence type="ECO:0000256" key="2">
    <source>
        <dbReference type="ARBA" id="ARBA00022670"/>
    </source>
</evidence>
<reference evidence="10 11" key="1">
    <citation type="submission" date="2016-08" db="EMBL/GenBank/DDBJ databases">
        <title>A Parts List for Fungal Cellulosomes Revealed by Comparative Genomics.</title>
        <authorList>
            <consortium name="DOE Joint Genome Institute"/>
            <person name="Haitjema C.H."/>
            <person name="Gilmore S.P."/>
            <person name="Henske J.K."/>
            <person name="Solomon K.V."/>
            <person name="De Groot R."/>
            <person name="Kuo A."/>
            <person name="Mondo S.J."/>
            <person name="Salamov A.A."/>
            <person name="Labutti K."/>
            <person name="Zhao Z."/>
            <person name="Chiniquy J."/>
            <person name="Barry K."/>
            <person name="Brewer H.M."/>
            <person name="Purvine S.O."/>
            <person name="Wright A.T."/>
            <person name="Boxma B."/>
            <person name="Van Alen T."/>
            <person name="Hackstein J.H."/>
            <person name="Baker S.E."/>
            <person name="Grigoriev I.V."/>
            <person name="O'Malley M.A."/>
        </authorList>
    </citation>
    <scope>NUCLEOTIDE SEQUENCE [LARGE SCALE GENOMIC DNA]</scope>
    <source>
        <strain evidence="10 11">G1</strain>
    </source>
</reference>
<dbReference type="Gene3D" id="3.90.1220.10">
    <property type="entry name" value="Cellulose docking domain, dockering"/>
    <property type="match status" value="1"/>
</dbReference>
<evidence type="ECO:0000256" key="1">
    <source>
        <dbReference type="ARBA" id="ARBA00011073"/>
    </source>
</evidence>
<dbReference type="SUPFAM" id="SSF64571">
    <property type="entry name" value="Cellulose docking domain, dockering"/>
    <property type="match status" value="1"/>
</dbReference>
<dbReference type="SUPFAM" id="SSF52743">
    <property type="entry name" value="Subtilisin-like"/>
    <property type="match status" value="1"/>
</dbReference>
<feature type="active site" description="Charge relay system" evidence="7">
    <location>
        <position position="278"/>
    </location>
</feature>
<feature type="active site" description="Charge relay system" evidence="7">
    <location>
        <position position="494"/>
    </location>
</feature>
<dbReference type="PROSITE" id="PS00138">
    <property type="entry name" value="SUBTILASE_SER"/>
    <property type="match status" value="1"/>
</dbReference>
<dbReference type="Proteomes" id="UP000193920">
    <property type="component" value="Unassembled WGS sequence"/>
</dbReference>
<dbReference type="OrthoDB" id="206201at2759"/>
<dbReference type="PROSITE" id="PS51763">
    <property type="entry name" value="CBM10"/>
    <property type="match status" value="1"/>
</dbReference>
<dbReference type="PANTHER" id="PTHR43806">
    <property type="entry name" value="PEPTIDASE S8"/>
    <property type="match status" value="1"/>
</dbReference>
<protein>
    <submittedName>
        <fullName evidence="10">Subtilisin-like protein</fullName>
    </submittedName>
</protein>
<evidence type="ECO:0000313" key="11">
    <source>
        <dbReference type="Proteomes" id="UP000193920"/>
    </source>
</evidence>
<dbReference type="Pfam" id="PF00082">
    <property type="entry name" value="Peptidase_S8"/>
    <property type="match status" value="1"/>
</dbReference>
<dbReference type="EMBL" id="MCOG01000325">
    <property type="protein sequence ID" value="ORY17708.1"/>
    <property type="molecule type" value="Genomic_DNA"/>
</dbReference>
<comment type="caution">
    <text evidence="10">The sequence shown here is derived from an EMBL/GenBank/DDBJ whole genome shotgun (WGS) entry which is preliminary data.</text>
</comment>
<dbReference type="GO" id="GO:0006508">
    <property type="term" value="P:proteolysis"/>
    <property type="evidence" value="ECO:0007669"/>
    <property type="project" value="UniProtKB-KW"/>
</dbReference>
<dbReference type="GO" id="GO:0004252">
    <property type="term" value="F:serine-type endopeptidase activity"/>
    <property type="evidence" value="ECO:0007669"/>
    <property type="project" value="UniProtKB-UniRule"/>
</dbReference>
<feature type="domain" description="CBM10" evidence="9">
    <location>
        <begin position="770"/>
        <end position="807"/>
    </location>
</feature>
<feature type="active site" description="Charge relay system" evidence="7">
    <location>
        <position position="332"/>
    </location>
</feature>
<dbReference type="InterPro" id="IPR000209">
    <property type="entry name" value="Peptidase_S8/S53_dom"/>
</dbReference>
<evidence type="ECO:0000256" key="3">
    <source>
        <dbReference type="ARBA" id="ARBA00022729"/>
    </source>
</evidence>
<feature type="chain" id="PRO_5012779202" evidence="8">
    <location>
        <begin position="23"/>
        <end position="808"/>
    </location>
</feature>
<keyword evidence="11" id="KW-1185">Reference proteome</keyword>
<dbReference type="InterPro" id="IPR009034">
    <property type="entry name" value="Dockerin_dom_fun_sf"/>
</dbReference>
<accession>A0A1Y2A5B8</accession>
<evidence type="ECO:0000256" key="5">
    <source>
        <dbReference type="ARBA" id="ARBA00022801"/>
    </source>
</evidence>
<dbReference type="Gene3D" id="3.40.50.200">
    <property type="entry name" value="Peptidase S8/S53 domain"/>
    <property type="match status" value="1"/>
</dbReference>
<keyword evidence="6 7" id="KW-0720">Serine protease</keyword>
<organism evidence="10 11">
    <name type="scientific">Neocallimastix californiae</name>
    <dbReference type="NCBI Taxonomy" id="1754190"/>
    <lineage>
        <taxon>Eukaryota</taxon>
        <taxon>Fungi</taxon>
        <taxon>Fungi incertae sedis</taxon>
        <taxon>Chytridiomycota</taxon>
        <taxon>Chytridiomycota incertae sedis</taxon>
        <taxon>Neocallimastigomycetes</taxon>
        <taxon>Neocallimastigales</taxon>
        <taxon>Neocallimastigaceae</taxon>
        <taxon>Neocallimastix</taxon>
    </lineage>
</organism>
<dbReference type="InterPro" id="IPR036852">
    <property type="entry name" value="Peptidase_S8/S53_dom_sf"/>
</dbReference>
<dbReference type="InterPro" id="IPR050131">
    <property type="entry name" value="Peptidase_S8_subtilisin-like"/>
</dbReference>
<dbReference type="InterPro" id="IPR023828">
    <property type="entry name" value="Peptidase_S8_Ser-AS"/>
</dbReference>
<name>A0A1Y2A5B8_9FUNG</name>
<keyword evidence="4" id="KW-0677">Repeat</keyword>
<evidence type="ECO:0000313" key="10">
    <source>
        <dbReference type="EMBL" id="ORY17708.1"/>
    </source>
</evidence>
<dbReference type="PANTHER" id="PTHR43806:SF58">
    <property type="entry name" value="ALKALINE PROTEASE 1-RELATED"/>
    <property type="match status" value="1"/>
</dbReference>
<evidence type="ECO:0000256" key="4">
    <source>
        <dbReference type="ARBA" id="ARBA00022737"/>
    </source>
</evidence>
<sequence length="808" mass="92574">MNNYFFSLIILVFLNCVSFVHSENSYYIVAILRNKSDKYYNEESQTVRNKIDELVNDRMNDIYDVIEEKKETYILENGELDNKLDELESLPKEKRNEQRKKFLFINKQDNRFYKRSLELNKSDNSTSSEYIPFESNLVMHITDVLNYKLVSAYLSEETAKTVCNMKNVLYCKKNEKLNIIGNDQMDTPVEVKRNLNKRSEETFNKHNKPEYYNLEAIKRETGWKDVRVQNVKEIKNTTFIHLPLISQSPYYYEGKRIDDNYYYYPSTAGQGIDIYAIDGGLIADHIDFDTYEGTPYERTVTCDALATQNGINETTEKQKKNCTYMEGYYPGHGIMDLSVAGGRHSGVAKKANLHMITCDDTLISTYFALGYIRDHATPHKTVVNLSIQWPYYLELIDDMLKSVNEKGIVIVNAVGNDNKNVCKSKESGNFDSFSGYRKSITVGGITDAINENGYFKAYNSNYGDCVDIFAPVEVTCANFTDGSSESFIETGGTSCSAPIVSGIAALIMSEFPDNYTTESMSKKLQQLSFKDAINNLEIIPGIKTPNYFVNNGKRSIYSPDDTNVKCGRGVNASCSSGCCSKEGECISFENDPWEKCLIENGCQSEFGYCTTVEKAIEECEKEVKENEECQFEFKNMKNSEILSKGETFKSDKCQTFYKRQFANQSVCSIAKKYKSFGFIDNYNRTSYLNSTLSYNTIRLTDVLHTYMECHQKGILDNITEEELEKKCEYIYSDKCNELNNIINEESTKYSVLMEPILENYKNNKKKCSNFCWSFSLGYPCCMETKAVVYMDKDGKWGVENGQWCGIKN</sequence>
<feature type="signal peptide" evidence="8">
    <location>
        <begin position="1"/>
        <end position="22"/>
    </location>
</feature>
<dbReference type="GO" id="GO:0005615">
    <property type="term" value="C:extracellular space"/>
    <property type="evidence" value="ECO:0007669"/>
    <property type="project" value="TreeGrafter"/>
</dbReference>
<evidence type="ECO:0000259" key="9">
    <source>
        <dbReference type="PROSITE" id="PS51763"/>
    </source>
</evidence>
<evidence type="ECO:0000256" key="7">
    <source>
        <dbReference type="PROSITE-ProRule" id="PRU01240"/>
    </source>
</evidence>
<dbReference type="AlphaFoldDB" id="A0A1Y2A5B8"/>
<comment type="similarity">
    <text evidence="1 7">Belongs to the peptidase S8 family.</text>
</comment>
<keyword evidence="2 7" id="KW-0645">Protease</keyword>
<dbReference type="InterPro" id="IPR015500">
    <property type="entry name" value="Peptidase_S8_subtilisin-rel"/>
</dbReference>
<dbReference type="PROSITE" id="PS51892">
    <property type="entry name" value="SUBTILASE"/>
    <property type="match status" value="1"/>
</dbReference>
<dbReference type="PRINTS" id="PR00723">
    <property type="entry name" value="SUBTILISIN"/>
</dbReference>